<comment type="catalytic activity">
    <reaction evidence="6 7 8">
        <text>alpha-D-glucose 6-phosphate = beta-D-fructose 6-phosphate</text>
        <dbReference type="Rhea" id="RHEA:11816"/>
        <dbReference type="ChEBI" id="CHEBI:57634"/>
        <dbReference type="ChEBI" id="CHEBI:58225"/>
        <dbReference type="EC" id="5.3.1.9"/>
    </reaction>
</comment>
<dbReference type="Gene3D" id="3.40.50.10490">
    <property type="entry name" value="Glucose-6-phosphate isomerase like protein, domain 1"/>
    <property type="match status" value="2"/>
</dbReference>
<dbReference type="PROSITE" id="PS51463">
    <property type="entry name" value="P_GLUCOSE_ISOMERASE_3"/>
    <property type="match status" value="1"/>
</dbReference>
<feature type="active site" evidence="7">
    <location>
        <position position="516"/>
    </location>
</feature>
<dbReference type="UniPathway" id="UPA00138"/>
<reference evidence="9 10" key="1">
    <citation type="submission" date="2016-10" db="EMBL/GenBank/DDBJ databases">
        <authorList>
            <person name="de Groot N.N."/>
        </authorList>
    </citation>
    <scope>NUCLEOTIDE SEQUENCE [LARGE SCALE GENOMIC DNA]</scope>
    <source>
        <strain evidence="9 10">HL3</strain>
    </source>
</reference>
<evidence type="ECO:0000313" key="9">
    <source>
        <dbReference type="EMBL" id="SFD24126.1"/>
    </source>
</evidence>
<dbReference type="InterPro" id="IPR001672">
    <property type="entry name" value="G6P_Isomerase"/>
</dbReference>
<evidence type="ECO:0000256" key="4">
    <source>
        <dbReference type="ARBA" id="ARBA00023152"/>
    </source>
</evidence>
<dbReference type="GO" id="GO:0005829">
    <property type="term" value="C:cytosol"/>
    <property type="evidence" value="ECO:0007669"/>
    <property type="project" value="TreeGrafter"/>
</dbReference>
<comment type="function">
    <text evidence="7">Catalyzes the reversible isomerization of glucose-6-phosphate to fructose-6-phosphate.</text>
</comment>
<dbReference type="STRING" id="1123397.SAMN05660831_01217"/>
<dbReference type="GO" id="GO:0006094">
    <property type="term" value="P:gluconeogenesis"/>
    <property type="evidence" value="ECO:0007669"/>
    <property type="project" value="UniProtKB-UniRule"/>
</dbReference>
<comment type="subcellular location">
    <subcellularLocation>
        <location evidence="7">Cytoplasm</location>
    </subcellularLocation>
</comment>
<keyword evidence="10" id="KW-1185">Reference proteome</keyword>
<dbReference type="NCBIfam" id="NF001211">
    <property type="entry name" value="PRK00179.1"/>
    <property type="match status" value="1"/>
</dbReference>
<dbReference type="PRINTS" id="PR00662">
    <property type="entry name" value="G6PISOMERASE"/>
</dbReference>
<dbReference type="SUPFAM" id="SSF53697">
    <property type="entry name" value="SIS domain"/>
    <property type="match status" value="1"/>
</dbReference>
<feature type="active site" description="Proton donor" evidence="7">
    <location>
        <position position="357"/>
    </location>
</feature>
<feature type="active site" evidence="7">
    <location>
        <position position="388"/>
    </location>
</feature>
<comment type="similarity">
    <text evidence="2 7 8">Belongs to the GPI family.</text>
</comment>
<protein>
    <recommendedName>
        <fullName evidence="7">Glucose-6-phosphate isomerase</fullName>
        <shortName evidence="7">GPI</shortName>
        <ecNumber evidence="7">5.3.1.9</ecNumber>
    </recommendedName>
    <alternativeName>
        <fullName evidence="7">Phosphoglucose isomerase</fullName>
        <shortName evidence="7">PGI</shortName>
    </alternativeName>
    <alternativeName>
        <fullName evidence="7">Phosphohexose isomerase</fullName>
        <shortName evidence="7">PHI</shortName>
    </alternativeName>
</protein>
<dbReference type="OrthoDB" id="140919at2"/>
<evidence type="ECO:0000256" key="6">
    <source>
        <dbReference type="ARBA" id="ARBA00029321"/>
    </source>
</evidence>
<dbReference type="GO" id="GO:0048029">
    <property type="term" value="F:monosaccharide binding"/>
    <property type="evidence" value="ECO:0007669"/>
    <property type="project" value="TreeGrafter"/>
</dbReference>
<evidence type="ECO:0000256" key="3">
    <source>
        <dbReference type="ARBA" id="ARBA00022432"/>
    </source>
</evidence>
<keyword evidence="4 7" id="KW-0324">Glycolysis</keyword>
<name>A0A1I1QPT2_9GAMM</name>
<dbReference type="PROSITE" id="PS00174">
    <property type="entry name" value="P_GLUCOSE_ISOMERASE_2"/>
    <property type="match status" value="1"/>
</dbReference>
<dbReference type="EMBL" id="FOMJ01000003">
    <property type="protein sequence ID" value="SFD24126.1"/>
    <property type="molecule type" value="Genomic_DNA"/>
</dbReference>
<dbReference type="InterPro" id="IPR023096">
    <property type="entry name" value="G6P_Isomerase_C"/>
</dbReference>
<evidence type="ECO:0000256" key="7">
    <source>
        <dbReference type="HAMAP-Rule" id="MF_00473"/>
    </source>
</evidence>
<dbReference type="GO" id="GO:0006096">
    <property type="term" value="P:glycolytic process"/>
    <property type="evidence" value="ECO:0007669"/>
    <property type="project" value="UniProtKB-UniRule"/>
</dbReference>
<keyword evidence="7" id="KW-0963">Cytoplasm</keyword>
<dbReference type="InterPro" id="IPR035476">
    <property type="entry name" value="SIS_PGI_1"/>
</dbReference>
<evidence type="ECO:0000256" key="1">
    <source>
        <dbReference type="ARBA" id="ARBA00004926"/>
    </source>
</evidence>
<dbReference type="EC" id="5.3.1.9" evidence="7"/>
<dbReference type="GO" id="GO:0097367">
    <property type="term" value="F:carbohydrate derivative binding"/>
    <property type="evidence" value="ECO:0007669"/>
    <property type="project" value="InterPro"/>
</dbReference>
<dbReference type="Proteomes" id="UP000198611">
    <property type="component" value="Unassembled WGS sequence"/>
</dbReference>
<dbReference type="RefSeq" id="WP_093427878.1">
    <property type="nucleotide sequence ID" value="NZ_FOMJ01000003.1"/>
</dbReference>
<dbReference type="PANTHER" id="PTHR11469:SF1">
    <property type="entry name" value="GLUCOSE-6-PHOSPHATE ISOMERASE"/>
    <property type="match status" value="1"/>
</dbReference>
<evidence type="ECO:0000256" key="5">
    <source>
        <dbReference type="ARBA" id="ARBA00023235"/>
    </source>
</evidence>
<dbReference type="HAMAP" id="MF_00473">
    <property type="entry name" value="G6P_isomerase"/>
    <property type="match status" value="1"/>
</dbReference>
<dbReference type="GO" id="GO:0051156">
    <property type="term" value="P:glucose 6-phosphate metabolic process"/>
    <property type="evidence" value="ECO:0007669"/>
    <property type="project" value="TreeGrafter"/>
</dbReference>
<dbReference type="PROSITE" id="PS00765">
    <property type="entry name" value="P_GLUCOSE_ISOMERASE_1"/>
    <property type="match status" value="1"/>
</dbReference>
<dbReference type="CDD" id="cd05016">
    <property type="entry name" value="SIS_PGI_2"/>
    <property type="match status" value="1"/>
</dbReference>
<keyword evidence="5 7" id="KW-0413">Isomerase</keyword>
<dbReference type="PANTHER" id="PTHR11469">
    <property type="entry name" value="GLUCOSE-6-PHOSPHATE ISOMERASE"/>
    <property type="match status" value="1"/>
</dbReference>
<evidence type="ECO:0000256" key="2">
    <source>
        <dbReference type="ARBA" id="ARBA00006604"/>
    </source>
</evidence>
<dbReference type="Gene3D" id="1.10.1390.10">
    <property type="match status" value="1"/>
</dbReference>
<dbReference type="UniPathway" id="UPA00109">
    <property type="reaction ID" value="UER00181"/>
</dbReference>
<dbReference type="AlphaFoldDB" id="A0A1I1QPT2"/>
<dbReference type="GO" id="GO:0004347">
    <property type="term" value="F:glucose-6-phosphate isomerase activity"/>
    <property type="evidence" value="ECO:0007669"/>
    <property type="project" value="UniProtKB-UniRule"/>
</dbReference>
<keyword evidence="3 7" id="KW-0312">Gluconeogenesis</keyword>
<comment type="pathway">
    <text evidence="7">Carbohydrate biosynthesis; gluconeogenesis.</text>
</comment>
<evidence type="ECO:0000313" key="10">
    <source>
        <dbReference type="Proteomes" id="UP000198611"/>
    </source>
</evidence>
<dbReference type="InterPro" id="IPR046348">
    <property type="entry name" value="SIS_dom_sf"/>
</dbReference>
<proteinExistence type="inferred from homology"/>
<dbReference type="CDD" id="cd05015">
    <property type="entry name" value="SIS_PGI_1"/>
    <property type="match status" value="1"/>
</dbReference>
<gene>
    <name evidence="7" type="primary">pgi</name>
    <name evidence="9" type="ORF">SAMN05660831_01217</name>
</gene>
<organism evidence="9 10">
    <name type="scientific">Thiohalospira halophila DSM 15071</name>
    <dbReference type="NCBI Taxonomy" id="1123397"/>
    <lineage>
        <taxon>Bacteria</taxon>
        <taxon>Pseudomonadati</taxon>
        <taxon>Pseudomonadota</taxon>
        <taxon>Gammaproteobacteria</taxon>
        <taxon>Thiohalospirales</taxon>
        <taxon>Thiohalospiraceae</taxon>
        <taxon>Thiohalospira</taxon>
    </lineage>
</organism>
<comment type="pathway">
    <text evidence="1 7 8">Carbohydrate degradation; glycolysis; D-glyceraldehyde 3-phosphate and glycerone phosphate from D-glucose: step 2/4.</text>
</comment>
<evidence type="ECO:0000256" key="8">
    <source>
        <dbReference type="RuleBase" id="RU000612"/>
    </source>
</evidence>
<sequence length="553" mass="60590">MARLTERAGWPVLQEHGREWEGVRLADLFEADPDRFVRHHRTFADALLVDWSKQPVTDTTLRYLLDLAREADLPGAIRRLLEGEHVNATEDRPALHTALRAAPGASIKVDGEDVVPEVMATRRRMAEMANAVHGGEWTGATGRPIRHVVNIGIGGSDLGPAMVCHALAERAQPGMRVHFLSNIDGRHLEAVLAEVEPAETLFIVASKSFGTQETLTNARSARSWLLEQLSEADAAEVVRRHFVAVSANTAAATEFGIDAENVLAFRDWVGGRYSLWSAIGLPIVLYLGAEAFEELLAGARAMDQHFADAELAENLPVILGLIGIWNNDVLGRETHAILPYDEALGLLPAYLQQGDMESNGKRVTLEGAPVDYPTGAVVWGGTGTNGQHAFFQLLHQGTRIVPADFIAVAEPPPGRADHHRILLSHFFAQTRALMRGKGADEARAELREKGLDEQRVEALVPHQVLEGNRPSTTLLLRRHDPWSLGALVALYEHRIYVESVLWGTNAFDQWGVEFGKQTAGRVLPHLEAGVAPGLFDSSTEGLMERALGWQEAD</sequence>
<dbReference type="Pfam" id="PF00342">
    <property type="entry name" value="PGI"/>
    <property type="match status" value="1"/>
</dbReference>
<dbReference type="InterPro" id="IPR018189">
    <property type="entry name" value="Phosphoglucose_isomerase_CS"/>
</dbReference>
<accession>A0A1I1QPT2</accession>
<dbReference type="InterPro" id="IPR035482">
    <property type="entry name" value="SIS_PGI_2"/>
</dbReference>